<dbReference type="SUPFAM" id="SSF52833">
    <property type="entry name" value="Thioredoxin-like"/>
    <property type="match status" value="1"/>
</dbReference>
<dbReference type="InterPro" id="IPR001853">
    <property type="entry name" value="DSBA-like_thioredoxin_dom"/>
</dbReference>
<feature type="domain" description="DSBA-like thioredoxin" evidence="1">
    <location>
        <begin position="3"/>
        <end position="207"/>
    </location>
</feature>
<dbReference type="GO" id="GO:0016491">
    <property type="term" value="F:oxidoreductase activity"/>
    <property type="evidence" value="ECO:0007669"/>
    <property type="project" value="InterPro"/>
</dbReference>
<dbReference type="Gene3D" id="3.40.30.10">
    <property type="entry name" value="Glutaredoxin"/>
    <property type="match status" value="1"/>
</dbReference>
<dbReference type="PANTHER" id="PTHR13887:SF41">
    <property type="entry name" value="THIOREDOXIN SUPERFAMILY PROTEIN"/>
    <property type="match status" value="1"/>
</dbReference>
<dbReference type="Proteomes" id="UP000732619">
    <property type="component" value="Unassembled WGS sequence"/>
</dbReference>
<reference evidence="2" key="1">
    <citation type="submission" date="2019-04" db="EMBL/GenBank/DDBJ databases">
        <title>Evolution of Biomass-Degrading Anaerobic Consortia Revealed by Metagenomics.</title>
        <authorList>
            <person name="Peng X."/>
        </authorList>
    </citation>
    <scope>NUCLEOTIDE SEQUENCE</scope>
    <source>
        <strain evidence="2">SIG14</strain>
    </source>
</reference>
<protein>
    <submittedName>
        <fullName evidence="2">DsbA family oxidoreductase</fullName>
    </submittedName>
</protein>
<sequence length="242" mass="27610">MKITYWSDFACPYCYIGNTRLKKTIKDLGLENEVEFDTRAFELDQNAPKDVESTTVERFAVKYGLSLNDAEKEVSNISRLGIEEGIDFKYSSTLYTNTRDAHRLMKFAQSKGDAKLVEKLGNSLFDAYFTKNLKLADKDVLLNICDEIGLNREESEEVLNTDLYNKEVEKDEEIALMGGIHAVPFYLLDEKYSIPGALSYEDFKTVLKQISDENKENAIKENEKKKDGNKDVDSCKDGVCRI</sequence>
<evidence type="ECO:0000313" key="2">
    <source>
        <dbReference type="EMBL" id="MBE6512294.1"/>
    </source>
</evidence>
<dbReference type="PANTHER" id="PTHR13887">
    <property type="entry name" value="GLUTATHIONE S-TRANSFERASE KAPPA"/>
    <property type="match status" value="1"/>
</dbReference>
<proteinExistence type="predicted"/>
<dbReference type="EMBL" id="SUTG01000013">
    <property type="protein sequence ID" value="MBE6512294.1"/>
    <property type="molecule type" value="Genomic_DNA"/>
</dbReference>
<organism evidence="2 3">
    <name type="scientific">Methanobrevibacter olleyae</name>
    <dbReference type="NCBI Taxonomy" id="294671"/>
    <lineage>
        <taxon>Archaea</taxon>
        <taxon>Methanobacteriati</taxon>
        <taxon>Methanobacteriota</taxon>
        <taxon>Methanomada group</taxon>
        <taxon>Methanobacteria</taxon>
        <taxon>Methanobacteriales</taxon>
        <taxon>Methanobacteriaceae</taxon>
        <taxon>Methanobrevibacter</taxon>
    </lineage>
</organism>
<gene>
    <name evidence="2" type="ORF">E7Z75_03960</name>
</gene>
<dbReference type="InterPro" id="IPR036249">
    <property type="entry name" value="Thioredoxin-like_sf"/>
</dbReference>
<dbReference type="CDD" id="cd03024">
    <property type="entry name" value="DsbA_FrnE"/>
    <property type="match status" value="1"/>
</dbReference>
<comment type="caution">
    <text evidence="2">The sequence shown here is derived from an EMBL/GenBank/DDBJ whole genome shotgun (WGS) entry which is preliminary data.</text>
</comment>
<evidence type="ECO:0000259" key="1">
    <source>
        <dbReference type="Pfam" id="PF01323"/>
    </source>
</evidence>
<evidence type="ECO:0000313" key="3">
    <source>
        <dbReference type="Proteomes" id="UP000732619"/>
    </source>
</evidence>
<accession>A0A8T3VLB3</accession>
<dbReference type="Pfam" id="PF01323">
    <property type="entry name" value="DSBA"/>
    <property type="match status" value="1"/>
</dbReference>
<dbReference type="AlphaFoldDB" id="A0A8T3VLB3"/>
<name>A0A8T3VLB3_METOL</name>